<evidence type="ECO:0000256" key="4">
    <source>
        <dbReference type="ARBA" id="ARBA00012483"/>
    </source>
</evidence>
<keyword evidence="5" id="KW-0808">Transferase</keyword>
<evidence type="ECO:0000259" key="10">
    <source>
        <dbReference type="PROSITE" id="PS51698"/>
    </source>
</evidence>
<comment type="function">
    <text evidence="2">Functions as an E3 ubiquitin ligase.</text>
</comment>
<dbReference type="GO" id="GO:0061630">
    <property type="term" value="F:ubiquitin protein ligase activity"/>
    <property type="evidence" value="ECO:0007669"/>
    <property type="project" value="UniProtKB-EC"/>
</dbReference>
<dbReference type="InterPro" id="IPR013083">
    <property type="entry name" value="Znf_RING/FYVE/PHD"/>
</dbReference>
<dbReference type="InterPro" id="IPR000225">
    <property type="entry name" value="Armadillo"/>
</dbReference>
<evidence type="ECO:0000313" key="11">
    <source>
        <dbReference type="EMBL" id="RVX08848.1"/>
    </source>
</evidence>
<keyword evidence="7" id="KW-0833">Ubl conjugation pathway</keyword>
<dbReference type="SMART" id="SM00504">
    <property type="entry name" value="Ubox"/>
    <property type="match status" value="1"/>
</dbReference>
<proteinExistence type="predicted"/>
<evidence type="ECO:0000256" key="1">
    <source>
        <dbReference type="ARBA" id="ARBA00000900"/>
    </source>
</evidence>
<dbReference type="SUPFAM" id="SSF57850">
    <property type="entry name" value="RING/U-box"/>
    <property type="match status" value="1"/>
</dbReference>
<dbReference type="Gene3D" id="3.30.40.10">
    <property type="entry name" value="Zinc/RING finger domain, C3HC4 (zinc finger)"/>
    <property type="match status" value="1"/>
</dbReference>
<dbReference type="SUPFAM" id="SSF48371">
    <property type="entry name" value="ARM repeat"/>
    <property type="match status" value="1"/>
</dbReference>
<dbReference type="UniPathway" id="UPA00143"/>
<accession>A0A438JIR3</accession>
<dbReference type="FunFam" id="3.30.40.10:FF:000565">
    <property type="entry name" value="RING-type E3 ubiquitin transferase"/>
    <property type="match status" value="1"/>
</dbReference>
<protein>
    <recommendedName>
        <fullName evidence="4">RING-type E3 ubiquitin transferase</fullName>
        <ecNumber evidence="4">2.3.2.27</ecNumber>
    </recommendedName>
</protein>
<comment type="caution">
    <text evidence="11">The sequence shown here is derived from an EMBL/GenBank/DDBJ whole genome shotgun (WGS) entry which is preliminary data.</text>
</comment>
<feature type="compositionally biased region" description="Polar residues" evidence="9">
    <location>
        <begin position="191"/>
        <end position="204"/>
    </location>
</feature>
<dbReference type="PANTHER" id="PTHR23315:SF339">
    <property type="entry name" value="U-BOX DOMAIN-CONTAINING PROTEIN 40"/>
    <property type="match status" value="1"/>
</dbReference>
<dbReference type="InterPro" id="IPR011989">
    <property type="entry name" value="ARM-like"/>
</dbReference>
<organism evidence="11 12">
    <name type="scientific">Vitis vinifera</name>
    <name type="common">Grape</name>
    <dbReference type="NCBI Taxonomy" id="29760"/>
    <lineage>
        <taxon>Eukaryota</taxon>
        <taxon>Viridiplantae</taxon>
        <taxon>Streptophyta</taxon>
        <taxon>Embryophyta</taxon>
        <taxon>Tracheophyta</taxon>
        <taxon>Spermatophyta</taxon>
        <taxon>Magnoliopsida</taxon>
        <taxon>eudicotyledons</taxon>
        <taxon>Gunneridae</taxon>
        <taxon>Pentapetalae</taxon>
        <taxon>rosids</taxon>
        <taxon>Vitales</taxon>
        <taxon>Vitaceae</taxon>
        <taxon>Viteae</taxon>
        <taxon>Vitis</taxon>
    </lineage>
</organism>
<name>A0A438JIR3_VITVI</name>
<dbReference type="Pfam" id="PF04564">
    <property type="entry name" value="U-box"/>
    <property type="match status" value="1"/>
</dbReference>
<dbReference type="InterPro" id="IPR016024">
    <property type="entry name" value="ARM-type_fold"/>
</dbReference>
<dbReference type="PROSITE" id="PS51698">
    <property type="entry name" value="U_BOX"/>
    <property type="match status" value="1"/>
</dbReference>
<evidence type="ECO:0000256" key="2">
    <source>
        <dbReference type="ARBA" id="ARBA00003861"/>
    </source>
</evidence>
<feature type="repeat" description="ARM" evidence="8">
    <location>
        <begin position="316"/>
        <end position="353"/>
    </location>
</feature>
<evidence type="ECO:0000256" key="9">
    <source>
        <dbReference type="SAM" id="MobiDB-lite"/>
    </source>
</evidence>
<dbReference type="EC" id="2.3.2.27" evidence="4"/>
<reference evidence="11 12" key="1">
    <citation type="journal article" date="2018" name="PLoS Genet.">
        <title>Population sequencing reveals clonal diversity and ancestral inbreeding in the grapevine cultivar Chardonnay.</title>
        <authorList>
            <person name="Roach M.J."/>
            <person name="Johnson D.L."/>
            <person name="Bohlmann J."/>
            <person name="van Vuuren H.J."/>
            <person name="Jones S.J."/>
            <person name="Pretorius I.S."/>
            <person name="Schmidt S.A."/>
            <person name="Borneman A.R."/>
        </authorList>
    </citation>
    <scope>NUCLEOTIDE SEQUENCE [LARGE SCALE GENOMIC DNA]</scope>
    <source>
        <strain evidence="12">cv. Chardonnay</strain>
        <tissue evidence="11">Leaf</tissue>
    </source>
</reference>
<evidence type="ECO:0000256" key="8">
    <source>
        <dbReference type="PROSITE-ProRule" id="PRU00259"/>
    </source>
</evidence>
<evidence type="ECO:0000313" key="12">
    <source>
        <dbReference type="Proteomes" id="UP000288805"/>
    </source>
</evidence>
<feature type="domain" description="U-box" evidence="10">
    <location>
        <begin position="55"/>
        <end position="129"/>
    </location>
</feature>
<dbReference type="AlphaFoldDB" id="A0A438JIR3"/>
<dbReference type="EMBL" id="QGNW01000040">
    <property type="protein sequence ID" value="RVX08848.1"/>
    <property type="molecule type" value="Genomic_DNA"/>
</dbReference>
<gene>
    <name evidence="11" type="primary">PUB40_1</name>
    <name evidence="11" type="ORF">CK203_010906</name>
</gene>
<evidence type="ECO:0000256" key="3">
    <source>
        <dbReference type="ARBA" id="ARBA00004906"/>
    </source>
</evidence>
<dbReference type="InterPro" id="IPR003613">
    <property type="entry name" value="Ubox_domain"/>
</dbReference>
<evidence type="ECO:0000256" key="7">
    <source>
        <dbReference type="ARBA" id="ARBA00022786"/>
    </source>
</evidence>
<dbReference type="PROSITE" id="PS50176">
    <property type="entry name" value="ARM_REPEAT"/>
    <property type="match status" value="1"/>
</dbReference>
<evidence type="ECO:0000256" key="5">
    <source>
        <dbReference type="ARBA" id="ARBA00022679"/>
    </source>
</evidence>
<keyword evidence="6" id="KW-0677">Repeat</keyword>
<dbReference type="Pfam" id="PF00514">
    <property type="entry name" value="Arm"/>
    <property type="match status" value="2"/>
</dbReference>
<comment type="catalytic activity">
    <reaction evidence="1">
        <text>S-ubiquitinyl-[E2 ubiquitin-conjugating enzyme]-L-cysteine + [acceptor protein]-L-lysine = [E2 ubiquitin-conjugating enzyme]-L-cysteine + N(6)-ubiquitinyl-[acceptor protein]-L-lysine.</text>
        <dbReference type="EC" id="2.3.2.27"/>
    </reaction>
</comment>
<comment type="pathway">
    <text evidence="3">Protein modification; protein ubiquitination.</text>
</comment>
<sequence>MEFQEALLRYLNKPEEGKGVCGKEGRKEMGNGKQRWRVFYKSSSSSNASKRQSKEPPKEFLCPISGSLMADPVIVSSGQTFERACVQVCKALGFNPTLSEGSSPDFSTIIPNLAIQSTILSWCDKCSVDRPKPLDFDSAEKVVRTLMASQKAENKSEDSDKELIKAVAETPPVLKFAHAITDLNRRSTHFYSSSQESVTTTGSTPPLPLATRPSCYSSSSSSEIETLNPDSPEEDEGIIAKLKSPQVFEQEEALVSLRKITRTGEETRVSLCSPRLLSMLRSLIISRYSGIQCERSSSSGEPLLEKINKVKIVRSGIVPPLIDVLKGGFPEAQDHAAGALFSLALEDANKTAIGVLGALPPLLHTLRSESERARNDSALALYHLSLVQSNRTKLVKLGQWRTAMLDAGAVECLVGLLRGNELDSDSIRESCLAALYALSFGGSRFKGLAKEAGAMETLMRVEKIGSERAREKAKKILEIMREKTEEGLDWEALLDSGLVVSIGGALCLCFCAPVVDDEGANKSFQELASVENYCSTGGSSAACFAR</sequence>
<dbReference type="Gene3D" id="1.25.10.10">
    <property type="entry name" value="Leucine-rich Repeat Variant"/>
    <property type="match status" value="1"/>
</dbReference>
<dbReference type="Proteomes" id="UP000288805">
    <property type="component" value="Unassembled WGS sequence"/>
</dbReference>
<feature type="region of interest" description="Disordered" evidence="9">
    <location>
        <begin position="191"/>
        <end position="234"/>
    </location>
</feature>
<dbReference type="SMART" id="SM00185">
    <property type="entry name" value="ARM"/>
    <property type="match status" value="3"/>
</dbReference>
<evidence type="ECO:0000256" key="6">
    <source>
        <dbReference type="ARBA" id="ARBA00022737"/>
    </source>
</evidence>
<dbReference type="GO" id="GO:0016567">
    <property type="term" value="P:protein ubiquitination"/>
    <property type="evidence" value="ECO:0007669"/>
    <property type="project" value="UniProtKB-UniPathway"/>
</dbReference>
<dbReference type="PANTHER" id="PTHR23315">
    <property type="entry name" value="U BOX DOMAIN-CONTAINING"/>
    <property type="match status" value="1"/>
</dbReference>